<reference evidence="2 3" key="1">
    <citation type="journal article" date="2018" name="Front. Plant Sci.">
        <title>Red Clover (Trifolium pratense) and Zigzag Clover (T. medium) - A Picture of Genomic Similarities and Differences.</title>
        <authorList>
            <person name="Dluhosova J."/>
            <person name="Istvanek J."/>
            <person name="Nedelnik J."/>
            <person name="Repkova J."/>
        </authorList>
    </citation>
    <scope>NUCLEOTIDE SEQUENCE [LARGE SCALE GENOMIC DNA]</scope>
    <source>
        <strain evidence="3">cv. 10/8</strain>
        <tissue evidence="2">Leaf</tissue>
    </source>
</reference>
<dbReference type="EMBL" id="LXQA010818470">
    <property type="protein sequence ID" value="MCI72453.1"/>
    <property type="molecule type" value="Genomic_DNA"/>
</dbReference>
<evidence type="ECO:0000313" key="2">
    <source>
        <dbReference type="EMBL" id="MCI72453.1"/>
    </source>
</evidence>
<comment type="caution">
    <text evidence="2">The sequence shown here is derived from an EMBL/GenBank/DDBJ whole genome shotgun (WGS) entry which is preliminary data.</text>
</comment>
<accession>A0A392UFY3</accession>
<sequence length="45" mass="4959">MVQKKSFYDSTDFFLEPKHNDSIYGGGTGGGSGTGEMKKEKKKKN</sequence>
<feature type="region of interest" description="Disordered" evidence="1">
    <location>
        <begin position="15"/>
        <end position="45"/>
    </location>
</feature>
<dbReference type="AlphaFoldDB" id="A0A392UFY3"/>
<protein>
    <submittedName>
        <fullName evidence="2">Uncharacterized protein</fullName>
    </submittedName>
</protein>
<evidence type="ECO:0000313" key="3">
    <source>
        <dbReference type="Proteomes" id="UP000265520"/>
    </source>
</evidence>
<dbReference type="Proteomes" id="UP000265520">
    <property type="component" value="Unassembled WGS sequence"/>
</dbReference>
<proteinExistence type="predicted"/>
<evidence type="ECO:0000256" key="1">
    <source>
        <dbReference type="SAM" id="MobiDB-lite"/>
    </source>
</evidence>
<keyword evidence="3" id="KW-1185">Reference proteome</keyword>
<feature type="compositionally biased region" description="Gly residues" evidence="1">
    <location>
        <begin position="24"/>
        <end position="34"/>
    </location>
</feature>
<organism evidence="2 3">
    <name type="scientific">Trifolium medium</name>
    <dbReference type="NCBI Taxonomy" id="97028"/>
    <lineage>
        <taxon>Eukaryota</taxon>
        <taxon>Viridiplantae</taxon>
        <taxon>Streptophyta</taxon>
        <taxon>Embryophyta</taxon>
        <taxon>Tracheophyta</taxon>
        <taxon>Spermatophyta</taxon>
        <taxon>Magnoliopsida</taxon>
        <taxon>eudicotyledons</taxon>
        <taxon>Gunneridae</taxon>
        <taxon>Pentapetalae</taxon>
        <taxon>rosids</taxon>
        <taxon>fabids</taxon>
        <taxon>Fabales</taxon>
        <taxon>Fabaceae</taxon>
        <taxon>Papilionoideae</taxon>
        <taxon>50 kb inversion clade</taxon>
        <taxon>NPAAA clade</taxon>
        <taxon>Hologalegina</taxon>
        <taxon>IRL clade</taxon>
        <taxon>Trifolieae</taxon>
        <taxon>Trifolium</taxon>
    </lineage>
</organism>
<name>A0A392UFY3_9FABA</name>
<feature type="non-terminal residue" evidence="2">
    <location>
        <position position="45"/>
    </location>
</feature>